<evidence type="ECO:0000256" key="7">
    <source>
        <dbReference type="ARBA" id="ARBA00022729"/>
    </source>
</evidence>
<evidence type="ECO:0000256" key="6">
    <source>
        <dbReference type="ARBA" id="ARBA00022670"/>
    </source>
</evidence>
<evidence type="ECO:0000256" key="13">
    <source>
        <dbReference type="PIRSR" id="PIRSR618044-1"/>
    </source>
</evidence>
<comment type="function">
    <text evidence="1">Removes C-terminal D-alanyl residues from sugar-peptide cell wall precursors.</text>
</comment>
<evidence type="ECO:0000256" key="9">
    <source>
        <dbReference type="ARBA" id="ARBA00022960"/>
    </source>
</evidence>
<dbReference type="GO" id="GO:0071555">
    <property type="term" value="P:cell wall organization"/>
    <property type="evidence" value="ECO:0007669"/>
    <property type="project" value="UniProtKB-KW"/>
</dbReference>
<evidence type="ECO:0000313" key="18">
    <source>
        <dbReference type="EMBL" id="ANU75310.1"/>
    </source>
</evidence>
<dbReference type="Pfam" id="PF07943">
    <property type="entry name" value="PBP5_C"/>
    <property type="match status" value="1"/>
</dbReference>
<proteinExistence type="inferred from homology"/>
<keyword evidence="8" id="KW-0378">Hydrolase</keyword>
<dbReference type="KEGG" id="byl:A4V09_05750"/>
<reference evidence="18" key="1">
    <citation type="submission" date="2017-04" db="EMBL/GenBank/DDBJ databases">
        <title>Complete Genome Sequences of Twelve Strains of a Stable Defined Moderately Diverse Mouse Microbiota 2 (sDMDMm2).</title>
        <authorList>
            <person name="Uchimura Y."/>
            <person name="Wyss M."/>
            <person name="Brugiroux S."/>
            <person name="Limenitakis J.P."/>
            <person name="Stecher B."/>
            <person name="McCoy K.D."/>
            <person name="Macpherson A.J."/>
        </authorList>
    </citation>
    <scope>NUCLEOTIDE SEQUENCE</scope>
    <source>
        <strain evidence="18">YL58</strain>
    </source>
</reference>
<feature type="domain" description="Peptidase S11 D-alanyl-D-alanine carboxypeptidase A N-terminal" evidence="16">
    <location>
        <begin position="36"/>
        <end position="266"/>
    </location>
</feature>
<dbReference type="InterPro" id="IPR012338">
    <property type="entry name" value="Beta-lactam/transpept-like"/>
</dbReference>
<dbReference type="InterPro" id="IPR018044">
    <property type="entry name" value="Peptidase_S11"/>
</dbReference>
<evidence type="ECO:0000256" key="5">
    <source>
        <dbReference type="ARBA" id="ARBA00022645"/>
    </source>
</evidence>
<dbReference type="GO" id="GO:0008360">
    <property type="term" value="P:regulation of cell shape"/>
    <property type="evidence" value="ECO:0007669"/>
    <property type="project" value="UniProtKB-KW"/>
</dbReference>
<dbReference type="UniPathway" id="UPA00219"/>
<dbReference type="InterPro" id="IPR001967">
    <property type="entry name" value="Peptidase_S11_N"/>
</dbReference>
<dbReference type="GO" id="GO:0006508">
    <property type="term" value="P:proteolysis"/>
    <property type="evidence" value="ECO:0007669"/>
    <property type="project" value="UniProtKB-KW"/>
</dbReference>
<dbReference type="STRING" id="1796616.A4V09_05750"/>
<dbReference type="PROSITE" id="PS51257">
    <property type="entry name" value="PROKAR_LIPOPROTEIN"/>
    <property type="match status" value="1"/>
</dbReference>
<evidence type="ECO:0000256" key="14">
    <source>
        <dbReference type="PIRSR" id="PIRSR618044-2"/>
    </source>
</evidence>
<dbReference type="InterPro" id="IPR015956">
    <property type="entry name" value="Peniciliin-bd_prot_C_sf"/>
</dbReference>
<gene>
    <name evidence="18" type="ORF">A4V09_05750</name>
</gene>
<evidence type="ECO:0000256" key="4">
    <source>
        <dbReference type="ARBA" id="ARBA00012448"/>
    </source>
</evidence>
<evidence type="ECO:0000313" key="19">
    <source>
        <dbReference type="Proteomes" id="UP000092574"/>
    </source>
</evidence>
<evidence type="ECO:0000256" key="11">
    <source>
        <dbReference type="ARBA" id="ARBA00023316"/>
    </source>
</evidence>
<dbReference type="PRINTS" id="PR00725">
    <property type="entry name" value="DADACBPTASE1"/>
</dbReference>
<dbReference type="Proteomes" id="UP000092574">
    <property type="component" value="Chromosome"/>
</dbReference>
<evidence type="ECO:0000259" key="16">
    <source>
        <dbReference type="Pfam" id="PF00768"/>
    </source>
</evidence>
<dbReference type="EC" id="3.4.16.4" evidence="4"/>
<organism evidence="18 19">
    <name type="scientific">Blautia pseudococcoides</name>
    <dbReference type="NCBI Taxonomy" id="1796616"/>
    <lineage>
        <taxon>Bacteria</taxon>
        <taxon>Bacillati</taxon>
        <taxon>Bacillota</taxon>
        <taxon>Clostridia</taxon>
        <taxon>Lachnospirales</taxon>
        <taxon>Lachnospiraceae</taxon>
        <taxon>Blautia</taxon>
    </lineage>
</organism>
<dbReference type="Gene3D" id="2.60.410.10">
    <property type="entry name" value="D-Ala-D-Ala carboxypeptidase, C-terminal domain"/>
    <property type="match status" value="1"/>
</dbReference>
<dbReference type="RefSeq" id="WP_065541517.1">
    <property type="nucleotide sequence ID" value="NZ_CP015405.2"/>
</dbReference>
<dbReference type="EMBL" id="CP015405">
    <property type="protein sequence ID" value="ANU75310.1"/>
    <property type="molecule type" value="Genomic_DNA"/>
</dbReference>
<keyword evidence="11" id="KW-0961">Cell wall biogenesis/degradation</keyword>
<dbReference type="AlphaFoldDB" id="A0A1C7I6N2"/>
<evidence type="ECO:0000256" key="2">
    <source>
        <dbReference type="ARBA" id="ARBA00004752"/>
    </source>
</evidence>
<comment type="similarity">
    <text evidence="3 15">Belongs to the peptidase S11 family.</text>
</comment>
<evidence type="ECO:0000259" key="17">
    <source>
        <dbReference type="Pfam" id="PF07943"/>
    </source>
</evidence>
<dbReference type="InterPro" id="IPR037167">
    <property type="entry name" value="Peptidase_S11_C_sf"/>
</dbReference>
<sequence>MKKIISWILVCAVITGCFVGHRDIVWAGENGQDVGSLYATSAVLMDADSGRILYEKNGFEKRPMASTTKIMTCILALEKGNAEDIVTASAYAASRPKVHLGVAEGETFRFGDLLYSLMLESHNDAAVMIAEHLGGSVEGFADMMNAKAGELGCEDTYFITPNGLDASVTVGEEQKVHSTTAADLARIMRYCIKESPCREEFLNVTRTASYSFSDVDGKRSFSCNNHNAFLNMMEGALTGKTGFTANAGYCYVGALTRDGKTFIVALLACGWPNNKTYKWKDTMKLMNYGLENYSYRSFSDAELPHIPAAIPVKNGQSASLGNTAFTNLEVEKAKDFGMLMRQDEEIEVGYEGKESLKAPVRAGTQVGTITYRVGGQTFLTCPVKVKQSVKKIDFPWCLEKTMDKWAFGAAG</sequence>
<name>A0A1C7I6N2_9FIRM</name>
<dbReference type="SUPFAM" id="SSF69189">
    <property type="entry name" value="Penicillin-binding protein associated domain"/>
    <property type="match status" value="1"/>
</dbReference>
<keyword evidence="19" id="KW-1185">Reference proteome</keyword>
<evidence type="ECO:0000256" key="3">
    <source>
        <dbReference type="ARBA" id="ARBA00007164"/>
    </source>
</evidence>
<dbReference type="GO" id="GO:0009252">
    <property type="term" value="P:peptidoglycan biosynthetic process"/>
    <property type="evidence" value="ECO:0007669"/>
    <property type="project" value="UniProtKB-UniPathway"/>
</dbReference>
<comment type="pathway">
    <text evidence="2">Cell wall biogenesis; peptidoglycan biosynthesis.</text>
</comment>
<evidence type="ECO:0000256" key="8">
    <source>
        <dbReference type="ARBA" id="ARBA00022801"/>
    </source>
</evidence>
<feature type="active site" evidence="13">
    <location>
        <position position="121"/>
    </location>
</feature>
<keyword evidence="6" id="KW-0645">Protease</keyword>
<feature type="active site" description="Acyl-ester intermediate" evidence="13">
    <location>
        <position position="66"/>
    </location>
</feature>
<evidence type="ECO:0000256" key="12">
    <source>
        <dbReference type="ARBA" id="ARBA00034000"/>
    </source>
</evidence>
<accession>A0A1C7I6N2</accession>
<keyword evidence="9" id="KW-0133">Cell shape</keyword>
<dbReference type="GO" id="GO:0009002">
    <property type="term" value="F:serine-type D-Ala-D-Ala carboxypeptidase activity"/>
    <property type="evidence" value="ECO:0007669"/>
    <property type="project" value="UniProtKB-EC"/>
</dbReference>
<dbReference type="Gene3D" id="3.40.710.10">
    <property type="entry name" value="DD-peptidase/beta-lactamase superfamily"/>
    <property type="match status" value="1"/>
</dbReference>
<evidence type="ECO:0000256" key="10">
    <source>
        <dbReference type="ARBA" id="ARBA00022984"/>
    </source>
</evidence>
<protein>
    <recommendedName>
        <fullName evidence="4">serine-type D-Ala-D-Ala carboxypeptidase</fullName>
        <ecNumber evidence="4">3.4.16.4</ecNumber>
    </recommendedName>
</protein>
<evidence type="ECO:0000256" key="1">
    <source>
        <dbReference type="ARBA" id="ARBA00003217"/>
    </source>
</evidence>
<keyword evidence="5 18" id="KW-0121">Carboxypeptidase</keyword>
<evidence type="ECO:0000256" key="15">
    <source>
        <dbReference type="RuleBase" id="RU004016"/>
    </source>
</evidence>
<dbReference type="OrthoDB" id="9791132at2"/>
<keyword evidence="10" id="KW-0573">Peptidoglycan synthesis</keyword>
<dbReference type="PANTHER" id="PTHR21581">
    <property type="entry name" value="D-ALANYL-D-ALANINE CARBOXYPEPTIDASE"/>
    <property type="match status" value="1"/>
</dbReference>
<comment type="catalytic activity">
    <reaction evidence="12">
        <text>Preferential cleavage: (Ac)2-L-Lys-D-Ala-|-D-Ala. Also transpeptidation of peptidyl-alanyl moieties that are N-acyl substituents of D-alanine.</text>
        <dbReference type="EC" id="3.4.16.4"/>
    </reaction>
</comment>
<dbReference type="InterPro" id="IPR012907">
    <property type="entry name" value="Peptidase_S11_C"/>
</dbReference>
<feature type="binding site" evidence="14">
    <location>
        <position position="240"/>
    </location>
    <ligand>
        <name>substrate</name>
    </ligand>
</feature>
<dbReference type="Pfam" id="PF00768">
    <property type="entry name" value="Peptidase_S11"/>
    <property type="match status" value="1"/>
</dbReference>
<feature type="domain" description="Peptidase S11 D-Ala-D-Ala carboxypeptidase A C-terminal" evidence="17">
    <location>
        <begin position="342"/>
        <end position="391"/>
    </location>
</feature>
<dbReference type="PANTHER" id="PTHR21581:SF33">
    <property type="entry name" value="D-ALANYL-D-ALANINE CARBOXYPEPTIDASE DACB"/>
    <property type="match status" value="1"/>
</dbReference>
<feature type="active site" description="Proton acceptor" evidence="13">
    <location>
        <position position="69"/>
    </location>
</feature>
<keyword evidence="7" id="KW-0732">Signal</keyword>
<dbReference type="SUPFAM" id="SSF56601">
    <property type="entry name" value="beta-lactamase/transpeptidase-like"/>
    <property type="match status" value="1"/>
</dbReference>